<organism evidence="2 3">
    <name type="scientific">Albula glossodonta</name>
    <name type="common">roundjaw bonefish</name>
    <dbReference type="NCBI Taxonomy" id="121402"/>
    <lineage>
        <taxon>Eukaryota</taxon>
        <taxon>Metazoa</taxon>
        <taxon>Chordata</taxon>
        <taxon>Craniata</taxon>
        <taxon>Vertebrata</taxon>
        <taxon>Euteleostomi</taxon>
        <taxon>Actinopterygii</taxon>
        <taxon>Neopterygii</taxon>
        <taxon>Teleostei</taxon>
        <taxon>Albuliformes</taxon>
        <taxon>Albulidae</taxon>
        <taxon>Albula</taxon>
    </lineage>
</organism>
<dbReference type="InterPro" id="IPR035892">
    <property type="entry name" value="C2_domain_sf"/>
</dbReference>
<proteinExistence type="predicted"/>
<evidence type="ECO:0000313" key="3">
    <source>
        <dbReference type="Proteomes" id="UP000824540"/>
    </source>
</evidence>
<dbReference type="PANTHER" id="PTHR14240:SF1">
    <property type="entry name" value="PROTEIN FANTOM-RELATED"/>
    <property type="match status" value="1"/>
</dbReference>
<comment type="caution">
    <text evidence="2">The sequence shown here is derived from an EMBL/GenBank/DDBJ whole genome shotgun (WGS) entry which is preliminary data.</text>
</comment>
<dbReference type="Pfam" id="PF18111">
    <property type="entry name" value="RPGR1_C"/>
    <property type="match status" value="1"/>
</dbReference>
<dbReference type="PANTHER" id="PTHR14240">
    <property type="entry name" value="RETINITIS PIGMENTOSA GTPASE REGULATOR-INTERACTING PROTEIN"/>
    <property type="match status" value="1"/>
</dbReference>
<keyword evidence="3" id="KW-1185">Reference proteome</keyword>
<reference evidence="2" key="1">
    <citation type="thesis" date="2021" institute="BYU ScholarsArchive" country="Provo, UT, USA">
        <title>Applications of and Algorithms for Genome Assembly and Genomic Analyses with an Emphasis on Marine Teleosts.</title>
        <authorList>
            <person name="Pickett B.D."/>
        </authorList>
    </citation>
    <scope>NUCLEOTIDE SEQUENCE</scope>
    <source>
        <strain evidence="2">HI-2016</strain>
    </source>
</reference>
<dbReference type="InterPro" id="IPR031139">
    <property type="entry name" value="RPGRIP1_fam"/>
</dbReference>
<dbReference type="GO" id="GO:0046548">
    <property type="term" value="P:retinal rod cell development"/>
    <property type="evidence" value="ECO:0007669"/>
    <property type="project" value="TreeGrafter"/>
</dbReference>
<name>A0A8T2NS80_9TELE</name>
<dbReference type="InterPro" id="IPR041091">
    <property type="entry name" value="RPGRIP1_C"/>
</dbReference>
<protein>
    <recommendedName>
        <fullName evidence="1">RPGRIP1 C-terminal domain-containing protein</fullName>
    </recommendedName>
</protein>
<dbReference type="AlphaFoldDB" id="A0A8T2NS80"/>
<sequence>MRVGGADSDSIQFTVVSDPPEEEQDLECEDVGIAFLRLPQILEQQQDLIESSLDIVDVLDSSLVVGSLKVTVEALQALKLITEESPLKTQPHSPP</sequence>
<evidence type="ECO:0000313" key="2">
    <source>
        <dbReference type="EMBL" id="KAG9341961.1"/>
    </source>
</evidence>
<dbReference type="EMBL" id="JAFBMS010000031">
    <property type="protein sequence ID" value="KAG9341961.1"/>
    <property type="molecule type" value="Genomic_DNA"/>
</dbReference>
<dbReference type="Gene3D" id="2.60.40.150">
    <property type="entry name" value="C2 domain"/>
    <property type="match status" value="1"/>
</dbReference>
<feature type="domain" description="RPGRIP1 C-terminal" evidence="1">
    <location>
        <begin position="7"/>
        <end position="84"/>
    </location>
</feature>
<dbReference type="OrthoDB" id="8958691at2759"/>
<gene>
    <name evidence="2" type="ORF">JZ751_018278</name>
</gene>
<dbReference type="Proteomes" id="UP000824540">
    <property type="component" value="Unassembled WGS sequence"/>
</dbReference>
<dbReference type="GO" id="GO:1905515">
    <property type="term" value="P:non-motile cilium assembly"/>
    <property type="evidence" value="ECO:0007669"/>
    <property type="project" value="TreeGrafter"/>
</dbReference>
<evidence type="ECO:0000259" key="1">
    <source>
        <dbReference type="Pfam" id="PF18111"/>
    </source>
</evidence>
<dbReference type="GO" id="GO:0032391">
    <property type="term" value="C:photoreceptor connecting cilium"/>
    <property type="evidence" value="ECO:0007669"/>
    <property type="project" value="TreeGrafter"/>
</dbReference>
<accession>A0A8T2NS80</accession>